<dbReference type="Proteomes" id="UP000712570">
    <property type="component" value="Unassembled WGS sequence"/>
</dbReference>
<dbReference type="InterPro" id="IPR002656">
    <property type="entry name" value="Acyl_transf_3_dom"/>
</dbReference>
<dbReference type="Pfam" id="PF01757">
    <property type="entry name" value="Acyl_transf_3"/>
    <property type="match status" value="1"/>
</dbReference>
<feature type="transmembrane region" description="Helical" evidence="1">
    <location>
        <begin position="194"/>
        <end position="211"/>
    </location>
</feature>
<keyword evidence="3" id="KW-0012">Acyltransferase</keyword>
<dbReference type="EMBL" id="JAAOLX010000016">
    <property type="protein sequence ID" value="NHQ88511.1"/>
    <property type="molecule type" value="Genomic_DNA"/>
</dbReference>
<reference evidence="3 4" key="1">
    <citation type="submission" date="2020-03" db="EMBL/GenBank/DDBJ databases">
        <title>Draft genome sequence of environmentally isolated violet-colored cultures.</title>
        <authorList>
            <person name="Wilson H.S."/>
        </authorList>
    </citation>
    <scope>NUCLEOTIDE SEQUENCE [LARGE SCALE GENOMIC DNA]</scope>
    <source>
        <strain evidence="3 4">HSC-16F04</strain>
    </source>
</reference>
<feature type="transmembrane region" description="Helical" evidence="1">
    <location>
        <begin position="283"/>
        <end position="302"/>
    </location>
</feature>
<feature type="transmembrane region" description="Helical" evidence="1">
    <location>
        <begin position="171"/>
        <end position="188"/>
    </location>
</feature>
<feature type="transmembrane region" description="Helical" evidence="1">
    <location>
        <begin position="143"/>
        <end position="164"/>
    </location>
</feature>
<dbReference type="RefSeq" id="WP_166830263.1">
    <property type="nucleotide sequence ID" value="NZ_JAAOLX010000016.1"/>
</dbReference>
<accession>A0ABX0KV15</accession>
<evidence type="ECO:0000256" key="1">
    <source>
        <dbReference type="SAM" id="Phobius"/>
    </source>
</evidence>
<feature type="transmembrane region" description="Helical" evidence="1">
    <location>
        <begin position="50"/>
        <end position="74"/>
    </location>
</feature>
<sequence>MIKNKLIHIEYMRVFFAFCILIVHLKGNILPQWNSLHFTDVNFFTKSMYFIFNLAPHVVNCGFFCVSGYLVAFIHWDKILSGSFDVRKFITTRFYLLYLPYVLIILLGSVIEFLYSGKLNFWVNFQQIFFYGGDWLNLPKVNYYLWFMIYEFWFSFFVVSAYLLKRGATHNKIFGGLLILLFFMLVFFKFDTDFVLAWFVSFLFGCVSNRIRVVPNRLLCIVSILFFIVLYKLSSHYNVIDIGYFSKLFLYVSFVIFGYILVEKKMARLAKNSLEKCVLVMSKYTFSLYLTQGVVIYLYNIYYVQENRLDFNVFKDFMFCFLLCVFVAYLYKKTIIDMFSFFMKKNKLLTENVNAKSL</sequence>
<organism evidence="3 4">
    <name type="scientific">Iodobacter violaceini</name>
    <dbReference type="NCBI Taxonomy" id="3044271"/>
    <lineage>
        <taxon>Bacteria</taxon>
        <taxon>Pseudomonadati</taxon>
        <taxon>Pseudomonadota</taxon>
        <taxon>Betaproteobacteria</taxon>
        <taxon>Neisseriales</taxon>
        <taxon>Chitinibacteraceae</taxon>
        <taxon>Iodobacter</taxon>
    </lineage>
</organism>
<gene>
    <name evidence="3" type="ORF">HA050_20640</name>
</gene>
<evidence type="ECO:0000313" key="3">
    <source>
        <dbReference type="EMBL" id="NHQ88511.1"/>
    </source>
</evidence>
<comment type="caution">
    <text evidence="3">The sequence shown here is derived from an EMBL/GenBank/DDBJ whole genome shotgun (WGS) entry which is preliminary data.</text>
</comment>
<feature type="transmembrane region" description="Helical" evidence="1">
    <location>
        <begin position="95"/>
        <end position="115"/>
    </location>
</feature>
<keyword evidence="1" id="KW-0812">Transmembrane</keyword>
<dbReference type="GO" id="GO:0016746">
    <property type="term" value="F:acyltransferase activity"/>
    <property type="evidence" value="ECO:0007669"/>
    <property type="project" value="UniProtKB-KW"/>
</dbReference>
<proteinExistence type="predicted"/>
<keyword evidence="1" id="KW-1133">Transmembrane helix</keyword>
<name>A0ABX0KV15_9NEIS</name>
<keyword evidence="3" id="KW-0808">Transferase</keyword>
<protein>
    <submittedName>
        <fullName evidence="3">Acyltransferase family protein</fullName>
    </submittedName>
</protein>
<feature type="domain" description="Acyltransferase 3" evidence="2">
    <location>
        <begin position="9"/>
        <end position="330"/>
    </location>
</feature>
<feature type="transmembrane region" description="Helical" evidence="1">
    <location>
        <begin position="218"/>
        <end position="237"/>
    </location>
</feature>
<feature type="transmembrane region" description="Helical" evidence="1">
    <location>
        <begin position="12"/>
        <end position="30"/>
    </location>
</feature>
<evidence type="ECO:0000259" key="2">
    <source>
        <dbReference type="Pfam" id="PF01757"/>
    </source>
</evidence>
<feature type="transmembrane region" description="Helical" evidence="1">
    <location>
        <begin position="243"/>
        <end position="262"/>
    </location>
</feature>
<keyword evidence="4" id="KW-1185">Reference proteome</keyword>
<keyword evidence="1" id="KW-0472">Membrane</keyword>
<feature type="transmembrane region" description="Helical" evidence="1">
    <location>
        <begin position="314"/>
        <end position="331"/>
    </location>
</feature>
<evidence type="ECO:0000313" key="4">
    <source>
        <dbReference type="Proteomes" id="UP000712570"/>
    </source>
</evidence>